<keyword evidence="1" id="KW-1133">Transmembrane helix</keyword>
<evidence type="ECO:0000313" key="3">
    <source>
        <dbReference type="Proteomes" id="UP000593846"/>
    </source>
</evidence>
<feature type="transmembrane region" description="Helical" evidence="1">
    <location>
        <begin position="15"/>
        <end position="36"/>
    </location>
</feature>
<proteinExistence type="predicted"/>
<keyword evidence="1" id="KW-0812">Transmembrane</keyword>
<evidence type="ECO:0000256" key="1">
    <source>
        <dbReference type="SAM" id="Phobius"/>
    </source>
</evidence>
<dbReference type="KEGG" id="aee:IM676_11340"/>
<accession>A0A7U3NL85</accession>
<name>A0A7U3NL85_9CYAN</name>
<dbReference type="AlphaFoldDB" id="A0A7U3NL85"/>
<reference evidence="3" key="1">
    <citation type="submission" date="2020-10" db="EMBL/GenBank/DDBJ databases">
        <title>Genome-based taxonomic classification of the species Anabaenopsis elenkinii.</title>
        <authorList>
            <person name="Delbaje E."/>
            <person name="Andreote A.P.D."/>
            <person name="Pellegrinetti T.A."/>
            <person name="Cruz R.B."/>
            <person name="Branco L.H.Z."/>
            <person name="Fiore M.F."/>
        </authorList>
    </citation>
    <scope>NUCLEOTIDE SEQUENCE [LARGE SCALE GENOMIC DNA]</scope>
    <source>
        <strain evidence="3">CCIBt3563</strain>
    </source>
</reference>
<evidence type="ECO:0008006" key="4">
    <source>
        <dbReference type="Google" id="ProtNLM"/>
    </source>
</evidence>
<protein>
    <recommendedName>
        <fullName evidence="4">Recombinase RecR</fullName>
    </recommendedName>
</protein>
<dbReference type="EMBL" id="CP063311">
    <property type="protein sequence ID" value="QOV21363.1"/>
    <property type="molecule type" value="Genomic_DNA"/>
</dbReference>
<evidence type="ECO:0000313" key="2">
    <source>
        <dbReference type="EMBL" id="QOV21363.1"/>
    </source>
</evidence>
<organism evidence="2 3">
    <name type="scientific">Anabaenopsis elenkinii CCIBt3563</name>
    <dbReference type="NCBI Taxonomy" id="2779889"/>
    <lineage>
        <taxon>Bacteria</taxon>
        <taxon>Bacillati</taxon>
        <taxon>Cyanobacteriota</taxon>
        <taxon>Cyanophyceae</taxon>
        <taxon>Nostocales</taxon>
        <taxon>Nodulariaceae</taxon>
        <taxon>Anabaenopsis</taxon>
    </lineage>
</organism>
<keyword evidence="1" id="KW-0472">Membrane</keyword>
<dbReference type="Proteomes" id="UP000593846">
    <property type="component" value="Chromosome"/>
</dbReference>
<keyword evidence="3" id="KW-1185">Reference proteome</keyword>
<sequence length="45" mass="4962">MSTYMFFEDALRMFANVYLLSAVMLIAVSGIGLAVIETMEKTGEP</sequence>
<gene>
    <name evidence="2" type="ORF">IM676_11340</name>
</gene>